<dbReference type="PANTHER" id="PTHR24421">
    <property type="entry name" value="NITRATE/NITRITE SENSOR PROTEIN NARX-RELATED"/>
    <property type="match status" value="1"/>
</dbReference>
<feature type="chain" id="PRO_5045414618" evidence="5">
    <location>
        <begin position="22"/>
        <end position="611"/>
    </location>
</feature>
<dbReference type="InterPro" id="IPR005467">
    <property type="entry name" value="His_kinase_dom"/>
</dbReference>
<dbReference type="EMBL" id="JBEXAC010000001">
    <property type="protein sequence ID" value="MET6997076.1"/>
    <property type="molecule type" value="Genomic_DNA"/>
</dbReference>
<dbReference type="Pfam" id="PF07696">
    <property type="entry name" value="7TMR-DISMED2"/>
    <property type="match status" value="1"/>
</dbReference>
<feature type="domain" description="Histidine kinase" evidence="6">
    <location>
        <begin position="523"/>
        <end position="610"/>
    </location>
</feature>
<dbReference type="InterPro" id="IPR011712">
    <property type="entry name" value="Sig_transdc_His_kin_sub3_dim/P"/>
</dbReference>
<organism evidence="7 8">
    <name type="scientific">Chitinophaga defluvii</name>
    <dbReference type="NCBI Taxonomy" id="3163343"/>
    <lineage>
        <taxon>Bacteria</taxon>
        <taxon>Pseudomonadati</taxon>
        <taxon>Bacteroidota</taxon>
        <taxon>Chitinophagia</taxon>
        <taxon>Chitinophagales</taxon>
        <taxon>Chitinophagaceae</taxon>
        <taxon>Chitinophaga</taxon>
    </lineage>
</organism>
<feature type="transmembrane region" description="Helical" evidence="4">
    <location>
        <begin position="194"/>
        <end position="211"/>
    </location>
</feature>
<evidence type="ECO:0000256" key="3">
    <source>
        <dbReference type="ARBA" id="ARBA00023012"/>
    </source>
</evidence>
<feature type="transmembrane region" description="Helical" evidence="4">
    <location>
        <begin position="263"/>
        <end position="283"/>
    </location>
</feature>
<dbReference type="RefSeq" id="WP_354659716.1">
    <property type="nucleotide sequence ID" value="NZ_JBEXAC010000001.1"/>
</dbReference>
<evidence type="ECO:0000256" key="1">
    <source>
        <dbReference type="ARBA" id="ARBA00022679"/>
    </source>
</evidence>
<dbReference type="Gene3D" id="2.60.40.2380">
    <property type="match status" value="1"/>
</dbReference>
<gene>
    <name evidence="7" type="ORF">ABR189_06835</name>
</gene>
<evidence type="ECO:0000259" key="6">
    <source>
        <dbReference type="PROSITE" id="PS50109"/>
    </source>
</evidence>
<keyword evidence="5" id="KW-0732">Signal</keyword>
<evidence type="ECO:0000256" key="2">
    <source>
        <dbReference type="ARBA" id="ARBA00022777"/>
    </source>
</evidence>
<dbReference type="Proteomes" id="UP001549749">
    <property type="component" value="Unassembled WGS sequence"/>
</dbReference>
<keyword evidence="4" id="KW-0812">Transmembrane</keyword>
<keyword evidence="2" id="KW-0418">Kinase</keyword>
<name>A0ABV2T219_9BACT</name>
<dbReference type="CDD" id="cd16917">
    <property type="entry name" value="HATPase_UhpB-NarQ-NarX-like"/>
    <property type="match status" value="1"/>
</dbReference>
<dbReference type="InterPro" id="IPR011623">
    <property type="entry name" value="7TMR_DISM_rcpt_extracell_dom1"/>
</dbReference>
<feature type="transmembrane region" description="Helical" evidence="4">
    <location>
        <begin position="167"/>
        <end position="187"/>
    </location>
</feature>
<proteinExistence type="predicted"/>
<feature type="signal peptide" evidence="5">
    <location>
        <begin position="1"/>
        <end position="21"/>
    </location>
</feature>
<evidence type="ECO:0000256" key="5">
    <source>
        <dbReference type="SAM" id="SignalP"/>
    </source>
</evidence>
<dbReference type="InterPro" id="IPR036890">
    <property type="entry name" value="HATPase_C_sf"/>
</dbReference>
<evidence type="ECO:0000313" key="7">
    <source>
        <dbReference type="EMBL" id="MET6997076.1"/>
    </source>
</evidence>
<dbReference type="InterPro" id="IPR011622">
    <property type="entry name" value="7TMR_DISM_rcpt_extracell_dom2"/>
</dbReference>
<evidence type="ECO:0000256" key="4">
    <source>
        <dbReference type="SAM" id="Phobius"/>
    </source>
</evidence>
<dbReference type="SMART" id="SM00387">
    <property type="entry name" value="HATPase_c"/>
    <property type="match status" value="1"/>
</dbReference>
<dbReference type="Gene3D" id="1.20.5.1930">
    <property type="match status" value="1"/>
</dbReference>
<dbReference type="Pfam" id="PF07730">
    <property type="entry name" value="HisKA_3"/>
    <property type="match status" value="1"/>
</dbReference>
<dbReference type="InterPro" id="IPR050482">
    <property type="entry name" value="Sensor_HK_TwoCompSys"/>
</dbReference>
<keyword evidence="1" id="KW-0808">Transferase</keyword>
<keyword evidence="3" id="KW-0902">Two-component regulatory system</keyword>
<dbReference type="PANTHER" id="PTHR24421:SF55">
    <property type="entry name" value="SENSOR HISTIDINE KINASE YDFH"/>
    <property type="match status" value="1"/>
</dbReference>
<feature type="transmembrane region" description="Helical" evidence="4">
    <location>
        <begin position="358"/>
        <end position="376"/>
    </location>
</feature>
<dbReference type="SUPFAM" id="SSF55874">
    <property type="entry name" value="ATPase domain of HSP90 chaperone/DNA topoisomerase II/histidine kinase"/>
    <property type="match status" value="1"/>
</dbReference>
<evidence type="ECO:0000313" key="8">
    <source>
        <dbReference type="Proteomes" id="UP001549749"/>
    </source>
</evidence>
<sequence>MKKFVLLLLAVISWWGRPAGAQALQLGILEDTTGTLTAAGAYDYYKQQHFTPIGTQAINVGFTKSVFWICAVVDSGITDINKLIIAAPHINIMEYYEMEQQQPVLRYQTGDYYPFYQRPLFSKDFVFPLQGGHTYLLKIDKRHESLSFYIWTASTQQFYEGYLEENLVNGILSGIILMMLLFCAFLYISVKDRLYLFAILYIAGIWLWVMTDKGYAYQYLWPDSTYFASRSRPVLSLLTNAAALNFMQRFIGQTRASRLFRPVRILQYLAIGLALLVLIPIPYEAVTQVITLMLVIVLLFAVSTITVVTLSLISGIRKGNQQAMFYLLAISLLFIFVLLEAFSQAGYFTQPGNYLSKYGVLTGAVTESIVLTFGLAHRFNQYKREQEQLLRALHQQQKDLTHRIVVSQEEERQLVAEKLHDEVGSMLSVARLNLSSVIEKAPFIDEHNRQRLLKTGEVLDNTAALIRQMSHSLMPVAMEHYGMKKAIEDFIHGINIADKLYVELVIIGFEDTSKYTMAFQVNLYRIIQELLNNTIKHAAATNALLQLIEHPQVISLMIEDNGKGIHITNIQQGKGIASLKSKIEYITGEIQIEQGTDNGTLIVISIPVPAQ</sequence>
<keyword evidence="4" id="KW-1133">Transmembrane helix</keyword>
<feature type="transmembrane region" description="Helical" evidence="4">
    <location>
        <begin position="231"/>
        <end position="251"/>
    </location>
</feature>
<feature type="transmembrane region" description="Helical" evidence="4">
    <location>
        <begin position="325"/>
        <end position="346"/>
    </location>
</feature>
<accession>A0ABV2T219</accession>
<protein>
    <submittedName>
        <fullName evidence="7">7TM diverse intracellular signaling domain-containing protein</fullName>
    </submittedName>
</protein>
<dbReference type="Gene3D" id="3.30.565.10">
    <property type="entry name" value="Histidine kinase-like ATPase, C-terminal domain"/>
    <property type="match status" value="1"/>
</dbReference>
<comment type="caution">
    <text evidence="7">The sequence shown here is derived from an EMBL/GenBank/DDBJ whole genome shotgun (WGS) entry which is preliminary data.</text>
</comment>
<feature type="transmembrane region" description="Helical" evidence="4">
    <location>
        <begin position="289"/>
        <end position="313"/>
    </location>
</feature>
<keyword evidence="8" id="KW-1185">Reference proteome</keyword>
<dbReference type="PROSITE" id="PS50109">
    <property type="entry name" value="HIS_KIN"/>
    <property type="match status" value="1"/>
</dbReference>
<keyword evidence="4" id="KW-0472">Membrane</keyword>
<dbReference type="Pfam" id="PF02518">
    <property type="entry name" value="HATPase_c"/>
    <property type="match status" value="1"/>
</dbReference>
<dbReference type="InterPro" id="IPR003594">
    <property type="entry name" value="HATPase_dom"/>
</dbReference>
<reference evidence="7 8" key="1">
    <citation type="submission" date="2024-06" db="EMBL/GenBank/DDBJ databases">
        <title>Chitinophaga defluvii sp. nov., isolated from municipal sewage.</title>
        <authorList>
            <person name="Zhang L."/>
        </authorList>
    </citation>
    <scope>NUCLEOTIDE SEQUENCE [LARGE SCALE GENOMIC DNA]</scope>
    <source>
        <strain evidence="7 8">H8</strain>
    </source>
</reference>
<dbReference type="Pfam" id="PF07695">
    <property type="entry name" value="7TMR-DISM_7TM"/>
    <property type="match status" value="1"/>
</dbReference>